<reference evidence="3" key="1">
    <citation type="journal article" date="2022" name="Int. J. Syst. Evol. Microbiol.">
        <title>Anaeromyxobacter oryzae sp. nov., Anaeromyxobacter diazotrophicus sp. nov. and Anaeromyxobacter paludicola sp. nov., isolated from paddy soils.</title>
        <authorList>
            <person name="Itoh H."/>
            <person name="Xu Z."/>
            <person name="Mise K."/>
            <person name="Masuda Y."/>
            <person name="Ushijima N."/>
            <person name="Hayakawa C."/>
            <person name="Shiratori Y."/>
            <person name="Senoo K."/>
        </authorList>
    </citation>
    <scope>NUCLEOTIDE SEQUENCE [LARGE SCALE GENOMIC DNA]</scope>
    <source>
        <strain evidence="3">Red232</strain>
    </source>
</reference>
<feature type="signal peptide" evidence="1">
    <location>
        <begin position="1"/>
        <end position="21"/>
    </location>
</feature>
<dbReference type="InterPro" id="IPR008972">
    <property type="entry name" value="Cupredoxin"/>
</dbReference>
<evidence type="ECO:0008006" key="4">
    <source>
        <dbReference type="Google" id="ProtNLM"/>
    </source>
</evidence>
<dbReference type="Gene3D" id="2.60.40.420">
    <property type="entry name" value="Cupredoxins - blue copper proteins"/>
    <property type="match status" value="1"/>
</dbReference>
<keyword evidence="1" id="KW-0732">Signal</keyword>
<dbReference type="Proteomes" id="UP001162891">
    <property type="component" value="Chromosome"/>
</dbReference>
<organism evidence="2 3">
    <name type="scientific">Anaeromyxobacter oryzae</name>
    <dbReference type="NCBI Taxonomy" id="2918170"/>
    <lineage>
        <taxon>Bacteria</taxon>
        <taxon>Pseudomonadati</taxon>
        <taxon>Myxococcota</taxon>
        <taxon>Myxococcia</taxon>
        <taxon>Myxococcales</taxon>
        <taxon>Cystobacterineae</taxon>
        <taxon>Anaeromyxobacteraceae</taxon>
        <taxon>Anaeromyxobacter</taxon>
    </lineage>
</organism>
<evidence type="ECO:0000256" key="1">
    <source>
        <dbReference type="SAM" id="SignalP"/>
    </source>
</evidence>
<proteinExistence type="predicted"/>
<keyword evidence="3" id="KW-1185">Reference proteome</keyword>
<dbReference type="RefSeq" id="WP_248359384.1">
    <property type="nucleotide sequence ID" value="NZ_AP025591.1"/>
</dbReference>
<sequence length="128" mass="13864">MRATLWIAASGFLLASASAYAGPGIPHDDTTYPDDLLEQATPRRVDVTITDHGPQPRDIQVDGTEKLELVLKRESPNACRWDVLVPGYDVRTPVPAGHPVAVTLLTHGRGQLHLRCPAEDVVGAEDVH</sequence>
<protein>
    <recommendedName>
        <fullName evidence="4">EfeO-type cupredoxin-like domain-containing protein</fullName>
    </recommendedName>
</protein>
<feature type="chain" id="PRO_5045903089" description="EfeO-type cupredoxin-like domain-containing protein" evidence="1">
    <location>
        <begin position="22"/>
        <end position="128"/>
    </location>
</feature>
<dbReference type="EMBL" id="AP025591">
    <property type="protein sequence ID" value="BDG02113.1"/>
    <property type="molecule type" value="Genomic_DNA"/>
</dbReference>
<evidence type="ECO:0000313" key="2">
    <source>
        <dbReference type="EMBL" id="BDG02113.1"/>
    </source>
</evidence>
<accession>A0ABN6MRT6</accession>
<evidence type="ECO:0000313" key="3">
    <source>
        <dbReference type="Proteomes" id="UP001162891"/>
    </source>
</evidence>
<gene>
    <name evidence="2" type="ORF">AMOR_11090</name>
</gene>
<name>A0ABN6MRT6_9BACT</name>